<dbReference type="OrthoDB" id="5459053at2"/>
<accession>A0A3A0VX21</accession>
<evidence type="ECO:0000313" key="3">
    <source>
        <dbReference type="Proteomes" id="UP000265541"/>
    </source>
</evidence>
<feature type="transmembrane region" description="Helical" evidence="1">
    <location>
        <begin position="94"/>
        <end position="111"/>
    </location>
</feature>
<gene>
    <name evidence="2" type="ORF">BUZ14_02990</name>
</gene>
<dbReference type="RefSeq" id="WP_119484405.1">
    <property type="nucleotide sequence ID" value="NZ_QYJN01000001.1"/>
</dbReference>
<sequence>MTGKTHASCGLLVGALTTEYYHTDLFTSITVITLAIISSLLPDICHTQSKIGRRFKLLSMFVRVLFGHRTFTHSILFVSIITFILYFIQTPSHYLIAIVCGLCSHVILDMLTPRGVKLFYPVPISVKFPIVFKTGGMIDLSLASALSIGAFYLFFKSFVNDLIMKLL</sequence>
<evidence type="ECO:0000256" key="1">
    <source>
        <dbReference type="SAM" id="Phobius"/>
    </source>
</evidence>
<keyword evidence="1" id="KW-0812">Transmembrane</keyword>
<dbReference type="GO" id="GO:0016787">
    <property type="term" value="F:hydrolase activity"/>
    <property type="evidence" value="ECO:0007669"/>
    <property type="project" value="UniProtKB-KW"/>
</dbReference>
<organism evidence="2 3">
    <name type="scientific">Staphylococcus gallinarum</name>
    <dbReference type="NCBI Taxonomy" id="1293"/>
    <lineage>
        <taxon>Bacteria</taxon>
        <taxon>Bacillati</taxon>
        <taxon>Bacillota</taxon>
        <taxon>Bacilli</taxon>
        <taxon>Bacillales</taxon>
        <taxon>Staphylococcaceae</taxon>
        <taxon>Staphylococcus</taxon>
    </lineage>
</organism>
<keyword evidence="1" id="KW-0472">Membrane</keyword>
<dbReference type="EMBL" id="QYJN01000001">
    <property type="protein sequence ID" value="RIP37539.1"/>
    <property type="molecule type" value="Genomic_DNA"/>
</dbReference>
<protein>
    <submittedName>
        <fullName evidence="2">Metal-dependent hydrolase</fullName>
    </submittedName>
</protein>
<dbReference type="PIRSF" id="PIRSF030780">
    <property type="entry name" value="Md_memb_hyd_prd"/>
    <property type="match status" value="1"/>
</dbReference>
<dbReference type="InterPro" id="IPR007404">
    <property type="entry name" value="YdjM-like"/>
</dbReference>
<dbReference type="InterPro" id="IPR016956">
    <property type="entry name" value="YdjM"/>
</dbReference>
<proteinExistence type="predicted"/>
<keyword evidence="1" id="KW-1133">Transmembrane helix</keyword>
<dbReference type="Proteomes" id="UP000265541">
    <property type="component" value="Unassembled WGS sequence"/>
</dbReference>
<dbReference type="AlphaFoldDB" id="A0A3A0VX21"/>
<feature type="transmembrane region" description="Helical" evidence="1">
    <location>
        <begin position="131"/>
        <end position="155"/>
    </location>
</feature>
<dbReference type="Pfam" id="PF04307">
    <property type="entry name" value="YdjM"/>
    <property type="match status" value="1"/>
</dbReference>
<evidence type="ECO:0000313" key="2">
    <source>
        <dbReference type="EMBL" id="RIP37539.1"/>
    </source>
</evidence>
<keyword evidence="2" id="KW-0378">Hydrolase</keyword>
<feature type="transmembrane region" description="Helical" evidence="1">
    <location>
        <begin position="25"/>
        <end position="45"/>
    </location>
</feature>
<reference evidence="2 3" key="1">
    <citation type="journal article" date="2016" name="Front. Microbiol.">
        <title>Comprehensive Phylogenetic Analysis of Bovine Non-aureus Staphylococci Species Based on Whole-Genome Sequencing.</title>
        <authorList>
            <person name="Naushad S."/>
            <person name="Barkema H.W."/>
            <person name="Luby C."/>
            <person name="Condas L.A."/>
            <person name="Nobrega D.B."/>
            <person name="Carson D.A."/>
            <person name="De Buck J."/>
        </authorList>
    </citation>
    <scope>NUCLEOTIDE SEQUENCE [LARGE SCALE GENOMIC DNA]</scope>
    <source>
        <strain evidence="2 3">SNUC 4781</strain>
    </source>
</reference>
<dbReference type="PANTHER" id="PTHR35531">
    <property type="entry name" value="INNER MEMBRANE PROTEIN YBCI-RELATED"/>
    <property type="match status" value="1"/>
</dbReference>
<feature type="transmembrane region" description="Helical" evidence="1">
    <location>
        <begin position="66"/>
        <end position="88"/>
    </location>
</feature>
<comment type="caution">
    <text evidence="2">The sequence shown here is derived from an EMBL/GenBank/DDBJ whole genome shotgun (WGS) entry which is preliminary data.</text>
</comment>
<name>A0A3A0VX21_STAGA</name>
<dbReference type="PANTHER" id="PTHR35531:SF1">
    <property type="entry name" value="INNER MEMBRANE PROTEIN YBCI-RELATED"/>
    <property type="match status" value="1"/>
</dbReference>